<dbReference type="SUPFAM" id="SSF56601">
    <property type="entry name" value="beta-lactamase/transpeptidase-like"/>
    <property type="match status" value="1"/>
</dbReference>
<sequence length="226" mass="25137">MPLMFEPGDGWAYGGSIRATQLLLERLTKVNIEVYTQENVFRPLNMTSTTYGPASREGIVSRALNKVRRAEDGKLNPVEEPMYGLTTCASDFHTLMIDLMSSFSKVLKEKRSLDLLFEPQFAPGSLALAALKGDTAVYEYPAGIPRDMLDPPVYYSMAGLIEEGEFTLSHMPAGTVTWNGFPNVIWAMHRAKGLGMIFATQLEPVDDGKAVEIAMNIFQEAWRNFS</sequence>
<dbReference type="InterPro" id="IPR001466">
    <property type="entry name" value="Beta-lactam-related"/>
</dbReference>
<evidence type="ECO:0000313" key="5">
    <source>
        <dbReference type="Proteomes" id="UP000799770"/>
    </source>
</evidence>
<protein>
    <submittedName>
        <fullName evidence="4">Beta-lactamase/transpeptidase-like protein</fullName>
    </submittedName>
</protein>
<dbReference type="EMBL" id="ML977328">
    <property type="protein sequence ID" value="KAF2113238.1"/>
    <property type="molecule type" value="Genomic_DNA"/>
</dbReference>
<dbReference type="PANTHER" id="PTHR43283">
    <property type="entry name" value="BETA-LACTAMASE-RELATED"/>
    <property type="match status" value="1"/>
</dbReference>
<keyword evidence="2" id="KW-0378">Hydrolase</keyword>
<keyword evidence="5" id="KW-1185">Reference proteome</keyword>
<organism evidence="4 5">
    <name type="scientific">Lophiotrema nucula</name>
    <dbReference type="NCBI Taxonomy" id="690887"/>
    <lineage>
        <taxon>Eukaryota</taxon>
        <taxon>Fungi</taxon>
        <taxon>Dikarya</taxon>
        <taxon>Ascomycota</taxon>
        <taxon>Pezizomycotina</taxon>
        <taxon>Dothideomycetes</taxon>
        <taxon>Pleosporomycetidae</taxon>
        <taxon>Pleosporales</taxon>
        <taxon>Lophiotremataceae</taxon>
        <taxon>Lophiotrema</taxon>
    </lineage>
</organism>
<dbReference type="GO" id="GO:0016787">
    <property type="term" value="F:hydrolase activity"/>
    <property type="evidence" value="ECO:0007669"/>
    <property type="project" value="UniProtKB-KW"/>
</dbReference>
<reference evidence="4" key="1">
    <citation type="journal article" date="2020" name="Stud. Mycol.">
        <title>101 Dothideomycetes genomes: a test case for predicting lifestyles and emergence of pathogens.</title>
        <authorList>
            <person name="Haridas S."/>
            <person name="Albert R."/>
            <person name="Binder M."/>
            <person name="Bloem J."/>
            <person name="Labutti K."/>
            <person name="Salamov A."/>
            <person name="Andreopoulos B."/>
            <person name="Baker S."/>
            <person name="Barry K."/>
            <person name="Bills G."/>
            <person name="Bluhm B."/>
            <person name="Cannon C."/>
            <person name="Castanera R."/>
            <person name="Culley D."/>
            <person name="Daum C."/>
            <person name="Ezra D."/>
            <person name="Gonzalez J."/>
            <person name="Henrissat B."/>
            <person name="Kuo A."/>
            <person name="Liang C."/>
            <person name="Lipzen A."/>
            <person name="Lutzoni F."/>
            <person name="Magnuson J."/>
            <person name="Mondo S."/>
            <person name="Nolan M."/>
            <person name="Ohm R."/>
            <person name="Pangilinan J."/>
            <person name="Park H.-J."/>
            <person name="Ramirez L."/>
            <person name="Alfaro M."/>
            <person name="Sun H."/>
            <person name="Tritt A."/>
            <person name="Yoshinaga Y."/>
            <person name="Zwiers L.-H."/>
            <person name="Turgeon B."/>
            <person name="Goodwin S."/>
            <person name="Spatafora J."/>
            <person name="Crous P."/>
            <person name="Grigoriev I."/>
        </authorList>
    </citation>
    <scope>NUCLEOTIDE SEQUENCE</scope>
    <source>
        <strain evidence="4">CBS 627.86</strain>
    </source>
</reference>
<dbReference type="Gene3D" id="3.40.710.10">
    <property type="entry name" value="DD-peptidase/beta-lactamase superfamily"/>
    <property type="match status" value="1"/>
</dbReference>
<evidence type="ECO:0000259" key="3">
    <source>
        <dbReference type="Pfam" id="PF00144"/>
    </source>
</evidence>
<evidence type="ECO:0000256" key="2">
    <source>
        <dbReference type="ARBA" id="ARBA00022801"/>
    </source>
</evidence>
<dbReference type="PANTHER" id="PTHR43283:SF17">
    <property type="entry name" value="(LOVD), PUTATIVE (AFU_ORTHOLOGUE AFUA_5G00920)-RELATED"/>
    <property type="match status" value="1"/>
</dbReference>
<proteinExistence type="inferred from homology"/>
<evidence type="ECO:0000313" key="4">
    <source>
        <dbReference type="EMBL" id="KAF2113238.1"/>
    </source>
</evidence>
<dbReference type="InterPro" id="IPR012338">
    <property type="entry name" value="Beta-lactam/transpept-like"/>
</dbReference>
<feature type="domain" description="Beta-lactamase-related" evidence="3">
    <location>
        <begin position="2"/>
        <end position="205"/>
    </location>
</feature>
<accession>A0A6A5Z489</accession>
<dbReference type="Pfam" id="PF00144">
    <property type="entry name" value="Beta-lactamase"/>
    <property type="match status" value="1"/>
</dbReference>
<gene>
    <name evidence="4" type="ORF">BDV96DRAFT_688829</name>
</gene>
<dbReference type="InterPro" id="IPR050789">
    <property type="entry name" value="Diverse_Enzym_Activities"/>
</dbReference>
<name>A0A6A5Z489_9PLEO</name>
<dbReference type="Proteomes" id="UP000799770">
    <property type="component" value="Unassembled WGS sequence"/>
</dbReference>
<comment type="similarity">
    <text evidence="1">Belongs to the class-A beta-lactamase family.</text>
</comment>
<dbReference type="OrthoDB" id="428260at2759"/>
<evidence type="ECO:0000256" key="1">
    <source>
        <dbReference type="ARBA" id="ARBA00009009"/>
    </source>
</evidence>
<dbReference type="AlphaFoldDB" id="A0A6A5Z489"/>